<dbReference type="Pfam" id="PF00001">
    <property type="entry name" value="7tm_1"/>
    <property type="match status" value="1"/>
</dbReference>
<evidence type="ECO:0000256" key="3">
    <source>
        <dbReference type="ARBA" id="ARBA00022989"/>
    </source>
</evidence>
<evidence type="ECO:0000256" key="5">
    <source>
        <dbReference type="ARBA" id="ARBA00023136"/>
    </source>
</evidence>
<feature type="transmembrane region" description="Helical" evidence="10">
    <location>
        <begin position="137"/>
        <end position="159"/>
    </location>
</feature>
<organism evidence="12 13">
    <name type="scientific">Synaphobranchus kaupii</name>
    <name type="common">Kaup's arrowtooth eel</name>
    <dbReference type="NCBI Taxonomy" id="118154"/>
    <lineage>
        <taxon>Eukaryota</taxon>
        <taxon>Metazoa</taxon>
        <taxon>Chordata</taxon>
        <taxon>Craniata</taxon>
        <taxon>Vertebrata</taxon>
        <taxon>Euteleostomi</taxon>
        <taxon>Actinopterygii</taxon>
        <taxon>Neopterygii</taxon>
        <taxon>Teleostei</taxon>
        <taxon>Anguilliformes</taxon>
        <taxon>Synaphobranchidae</taxon>
        <taxon>Synaphobranchus</taxon>
    </lineage>
</organism>
<dbReference type="PROSITE" id="PS50262">
    <property type="entry name" value="G_PROTEIN_RECEP_F1_2"/>
    <property type="match status" value="1"/>
</dbReference>
<dbReference type="PANTHER" id="PTHR24232">
    <property type="entry name" value="G-PROTEIN COUPLED RECEPTOR"/>
    <property type="match status" value="1"/>
</dbReference>
<keyword evidence="8 9" id="KW-0807">Transducer</keyword>
<dbReference type="SUPFAM" id="SSF81321">
    <property type="entry name" value="Family A G protein-coupled receptor-like"/>
    <property type="match status" value="1"/>
</dbReference>
<proteinExistence type="inferred from homology"/>
<evidence type="ECO:0000256" key="4">
    <source>
        <dbReference type="ARBA" id="ARBA00023040"/>
    </source>
</evidence>
<accession>A0A9Q1G773</accession>
<feature type="transmembrane region" description="Helical" evidence="10">
    <location>
        <begin position="232"/>
        <end position="249"/>
    </location>
</feature>
<evidence type="ECO:0000256" key="8">
    <source>
        <dbReference type="ARBA" id="ARBA00023224"/>
    </source>
</evidence>
<dbReference type="Gene3D" id="1.20.1070.10">
    <property type="entry name" value="Rhodopsin 7-helix transmembrane proteins"/>
    <property type="match status" value="1"/>
</dbReference>
<evidence type="ECO:0000256" key="6">
    <source>
        <dbReference type="ARBA" id="ARBA00023170"/>
    </source>
</evidence>
<keyword evidence="4 9" id="KW-0297">G-protein coupled receptor</keyword>
<protein>
    <recommendedName>
        <fullName evidence="11">G-protein coupled receptors family 1 profile domain-containing protein</fullName>
    </recommendedName>
</protein>
<feature type="transmembrane region" description="Helical" evidence="10">
    <location>
        <begin position="188"/>
        <end position="211"/>
    </location>
</feature>
<evidence type="ECO:0000256" key="2">
    <source>
        <dbReference type="ARBA" id="ARBA00022692"/>
    </source>
</evidence>
<dbReference type="OrthoDB" id="6503655at2759"/>
<feature type="domain" description="G-protein coupled receptors family 1 profile" evidence="11">
    <location>
        <begin position="40"/>
        <end position="253"/>
    </location>
</feature>
<dbReference type="Proteomes" id="UP001152622">
    <property type="component" value="Chromosome 2"/>
</dbReference>
<keyword evidence="3 10" id="KW-1133">Transmembrane helix</keyword>
<feature type="transmembrane region" description="Helical" evidence="10">
    <location>
        <begin position="24"/>
        <end position="48"/>
    </location>
</feature>
<dbReference type="GO" id="GO:0004930">
    <property type="term" value="F:G protein-coupled receptor activity"/>
    <property type="evidence" value="ECO:0007669"/>
    <property type="project" value="UniProtKB-KW"/>
</dbReference>
<gene>
    <name evidence="12" type="ORF">SKAU_G00073390</name>
</gene>
<evidence type="ECO:0000256" key="7">
    <source>
        <dbReference type="ARBA" id="ARBA00023180"/>
    </source>
</evidence>
<comment type="similarity">
    <text evidence="9">Belongs to the G-protein coupled receptor 1 family.</text>
</comment>
<keyword evidence="7" id="KW-0325">Glycoprotein</keyword>
<dbReference type="EMBL" id="JAINUF010000002">
    <property type="protein sequence ID" value="KAJ8376759.1"/>
    <property type="molecule type" value="Genomic_DNA"/>
</dbReference>
<evidence type="ECO:0000313" key="13">
    <source>
        <dbReference type="Proteomes" id="UP001152622"/>
    </source>
</evidence>
<evidence type="ECO:0000256" key="10">
    <source>
        <dbReference type="SAM" id="Phobius"/>
    </source>
</evidence>
<dbReference type="GO" id="GO:0007200">
    <property type="term" value="P:phospholipase C-activating G protein-coupled receptor signaling pathway"/>
    <property type="evidence" value="ECO:0007669"/>
    <property type="project" value="TreeGrafter"/>
</dbReference>
<comment type="caution">
    <text evidence="12">The sequence shown here is derived from an EMBL/GenBank/DDBJ whole genome shotgun (WGS) entry which is preliminary data.</text>
</comment>
<feature type="transmembrane region" description="Helical" evidence="10">
    <location>
        <begin position="60"/>
        <end position="81"/>
    </location>
</feature>
<feature type="transmembrane region" description="Helical" evidence="10">
    <location>
        <begin position="101"/>
        <end position="125"/>
    </location>
</feature>
<keyword evidence="13" id="KW-1185">Reference proteome</keyword>
<dbReference type="InterPro" id="IPR000276">
    <property type="entry name" value="GPCR_Rhodpsn"/>
</dbReference>
<comment type="subcellular location">
    <subcellularLocation>
        <location evidence="1">Membrane</location>
        <topology evidence="1">Multi-pass membrane protein</topology>
    </subcellularLocation>
</comment>
<evidence type="ECO:0000256" key="1">
    <source>
        <dbReference type="ARBA" id="ARBA00004141"/>
    </source>
</evidence>
<dbReference type="InterPro" id="IPR017452">
    <property type="entry name" value="GPCR_Rhodpsn_7TM"/>
</dbReference>
<keyword evidence="6 9" id="KW-0675">Receptor</keyword>
<evidence type="ECO:0000259" key="11">
    <source>
        <dbReference type="PROSITE" id="PS50262"/>
    </source>
</evidence>
<reference evidence="12" key="1">
    <citation type="journal article" date="2023" name="Science">
        <title>Genome structures resolve the early diversification of teleost fishes.</title>
        <authorList>
            <person name="Parey E."/>
            <person name="Louis A."/>
            <person name="Montfort J."/>
            <person name="Bouchez O."/>
            <person name="Roques C."/>
            <person name="Iampietro C."/>
            <person name="Lluch J."/>
            <person name="Castinel A."/>
            <person name="Donnadieu C."/>
            <person name="Desvignes T."/>
            <person name="Floi Bucao C."/>
            <person name="Jouanno E."/>
            <person name="Wen M."/>
            <person name="Mejri S."/>
            <person name="Dirks R."/>
            <person name="Jansen H."/>
            <person name="Henkel C."/>
            <person name="Chen W.J."/>
            <person name="Zahm M."/>
            <person name="Cabau C."/>
            <person name="Klopp C."/>
            <person name="Thompson A.W."/>
            <person name="Robinson-Rechavi M."/>
            <person name="Braasch I."/>
            <person name="Lecointre G."/>
            <person name="Bobe J."/>
            <person name="Postlethwait J.H."/>
            <person name="Berthelot C."/>
            <person name="Roest Crollius H."/>
            <person name="Guiguen Y."/>
        </authorList>
    </citation>
    <scope>NUCLEOTIDE SEQUENCE</scope>
    <source>
        <strain evidence="12">WJC10195</strain>
    </source>
</reference>
<keyword evidence="5 10" id="KW-0472">Membrane</keyword>
<dbReference type="PROSITE" id="PS00237">
    <property type="entry name" value="G_PROTEIN_RECEP_F1_1"/>
    <property type="match status" value="1"/>
</dbReference>
<dbReference type="PRINTS" id="PR00237">
    <property type="entry name" value="GPCRRHODOPSN"/>
</dbReference>
<dbReference type="GO" id="GO:0035025">
    <property type="term" value="P:positive regulation of Rho protein signal transduction"/>
    <property type="evidence" value="ECO:0007669"/>
    <property type="project" value="TreeGrafter"/>
</dbReference>
<evidence type="ECO:0000256" key="9">
    <source>
        <dbReference type="RuleBase" id="RU000688"/>
    </source>
</evidence>
<dbReference type="AlphaFoldDB" id="A0A9Q1G773"/>
<name>A0A9Q1G773_SYNKA</name>
<dbReference type="PANTHER" id="PTHR24232:SF105">
    <property type="entry name" value="URACIL NUCLEOTIDE_CYSTEINYL LEUKOTRIENE RECEPTOR-LIKE"/>
    <property type="match status" value="1"/>
</dbReference>
<sequence length="281" mass="32023">MTVINGSDEERIDRYAVGSHQENVLFATFYIVVFIVAVPGNILALWVFVREKKNSPAKVFLKNLAVADLSYLAMLPLRVVYHLTDNNWPLGEVLCRVLGYLFYLNMYCSLYFMAFISLDRFFALVLPVRSVMLRKPLYASVGSAILWLCLIVVTMPLLASQQTMRVNDTDSGRTVCRQLYREKTSSQALVSTAVAFSIPLVTIMFSYILILHRLWSRSRKEQSCVGQKATRMIVLILVNFLVAFMPYHISRFVYINGFLHRAIHAKGSAMHSGLSRGWCSR</sequence>
<keyword evidence="2 9" id="KW-0812">Transmembrane</keyword>
<dbReference type="PRINTS" id="PR01157">
    <property type="entry name" value="P2YPURNOCPTR"/>
</dbReference>
<evidence type="ECO:0000313" key="12">
    <source>
        <dbReference type="EMBL" id="KAJ8376759.1"/>
    </source>
</evidence>
<dbReference type="GO" id="GO:0005886">
    <property type="term" value="C:plasma membrane"/>
    <property type="evidence" value="ECO:0007669"/>
    <property type="project" value="TreeGrafter"/>
</dbReference>